<feature type="chain" id="PRO_5021278694" description="DUF4148 domain-containing protein" evidence="2">
    <location>
        <begin position="20"/>
        <end position="131"/>
    </location>
</feature>
<keyword evidence="4" id="KW-1185">Reference proteome</keyword>
<name>A0A4Z0QJE9_9BACT</name>
<feature type="signal peptide" evidence="2">
    <location>
        <begin position="1"/>
        <end position="19"/>
    </location>
</feature>
<feature type="compositionally biased region" description="Basic and acidic residues" evidence="1">
    <location>
        <begin position="66"/>
        <end position="76"/>
    </location>
</feature>
<evidence type="ECO:0000256" key="2">
    <source>
        <dbReference type="SAM" id="SignalP"/>
    </source>
</evidence>
<sequence>MKKMLFAALSLLYSCAALAQTSTTSDQLLPKAELAQQPHTELKLREQKDYPEAASPRNHGQAVRTVARETALEGAEKGALVSSVASRGRSRTLRTARCPRPGRVHGLRAASNERMGGRQGNNGHRAFTKRK</sequence>
<dbReference type="Proteomes" id="UP000298471">
    <property type="component" value="Unassembled WGS sequence"/>
</dbReference>
<organism evidence="3 4">
    <name type="scientific">Hymenobacter metallicola</name>
    <dbReference type="NCBI Taxonomy" id="2563114"/>
    <lineage>
        <taxon>Bacteria</taxon>
        <taxon>Pseudomonadati</taxon>
        <taxon>Bacteroidota</taxon>
        <taxon>Cytophagia</taxon>
        <taxon>Cytophagales</taxon>
        <taxon>Hymenobacteraceae</taxon>
        <taxon>Hymenobacter</taxon>
    </lineage>
</organism>
<dbReference type="RefSeq" id="WP_135393829.1">
    <property type="nucleotide sequence ID" value="NZ_SRMB01000001.1"/>
</dbReference>
<dbReference type="PROSITE" id="PS51257">
    <property type="entry name" value="PROKAR_LIPOPROTEIN"/>
    <property type="match status" value="1"/>
</dbReference>
<gene>
    <name evidence="3" type="ORF">E5K02_08160</name>
</gene>
<feature type="compositionally biased region" description="Basic and acidic residues" evidence="1">
    <location>
        <begin position="40"/>
        <end position="51"/>
    </location>
</feature>
<accession>A0A4Z0QJE9</accession>
<proteinExistence type="predicted"/>
<evidence type="ECO:0000256" key="1">
    <source>
        <dbReference type="SAM" id="MobiDB-lite"/>
    </source>
</evidence>
<comment type="caution">
    <text evidence="3">The sequence shown here is derived from an EMBL/GenBank/DDBJ whole genome shotgun (WGS) entry which is preliminary data.</text>
</comment>
<reference evidence="3 4" key="1">
    <citation type="submission" date="2019-04" db="EMBL/GenBank/DDBJ databases">
        <authorList>
            <person name="Feng G."/>
            <person name="Zhang J."/>
            <person name="Zhu H."/>
        </authorList>
    </citation>
    <scope>NUCLEOTIDE SEQUENCE [LARGE SCALE GENOMIC DNA]</scope>
    <source>
        <strain evidence="3 4">9PBR-1</strain>
    </source>
</reference>
<evidence type="ECO:0008006" key="5">
    <source>
        <dbReference type="Google" id="ProtNLM"/>
    </source>
</evidence>
<feature type="region of interest" description="Disordered" evidence="1">
    <location>
        <begin position="32"/>
        <end position="131"/>
    </location>
</feature>
<keyword evidence="2" id="KW-0732">Signal</keyword>
<protein>
    <recommendedName>
        <fullName evidence="5">DUF4148 domain-containing protein</fullName>
    </recommendedName>
</protein>
<dbReference type="EMBL" id="SRMB01000001">
    <property type="protein sequence ID" value="TGE29413.1"/>
    <property type="molecule type" value="Genomic_DNA"/>
</dbReference>
<dbReference type="AlphaFoldDB" id="A0A4Z0QJE9"/>
<evidence type="ECO:0000313" key="3">
    <source>
        <dbReference type="EMBL" id="TGE29413.1"/>
    </source>
</evidence>
<evidence type="ECO:0000313" key="4">
    <source>
        <dbReference type="Proteomes" id="UP000298471"/>
    </source>
</evidence>